<comment type="caution">
    <text evidence="3">The sequence shown here is derived from an EMBL/GenBank/DDBJ whole genome shotgun (WGS) entry which is preliminary data.</text>
</comment>
<accession>A0A226EAF0</accession>
<keyword evidence="4" id="KW-1185">Reference proteome</keyword>
<keyword evidence="1" id="KW-0472">Membrane</keyword>
<evidence type="ECO:0000313" key="4">
    <source>
        <dbReference type="Proteomes" id="UP000198287"/>
    </source>
</evidence>
<dbReference type="Proteomes" id="UP000198287">
    <property type="component" value="Unassembled WGS sequence"/>
</dbReference>
<feature type="transmembrane region" description="Helical" evidence="1">
    <location>
        <begin position="580"/>
        <end position="603"/>
    </location>
</feature>
<gene>
    <name evidence="3" type="ORF">Fcan01_10575</name>
</gene>
<name>A0A226EAF0_FOLCA</name>
<feature type="transmembrane region" description="Helical" evidence="1">
    <location>
        <begin position="385"/>
        <end position="403"/>
    </location>
</feature>
<evidence type="ECO:0000256" key="2">
    <source>
        <dbReference type="SAM" id="SignalP"/>
    </source>
</evidence>
<protein>
    <submittedName>
        <fullName evidence="3">Uncharacterized protein</fullName>
    </submittedName>
</protein>
<keyword evidence="1" id="KW-0812">Transmembrane</keyword>
<dbReference type="EMBL" id="LNIX01000005">
    <property type="protein sequence ID" value="OXA54057.1"/>
    <property type="molecule type" value="Genomic_DNA"/>
</dbReference>
<feature type="transmembrane region" description="Helical" evidence="1">
    <location>
        <begin position="357"/>
        <end position="373"/>
    </location>
</feature>
<evidence type="ECO:0000313" key="3">
    <source>
        <dbReference type="EMBL" id="OXA54057.1"/>
    </source>
</evidence>
<feature type="signal peptide" evidence="2">
    <location>
        <begin position="1"/>
        <end position="18"/>
    </location>
</feature>
<organism evidence="3 4">
    <name type="scientific">Folsomia candida</name>
    <name type="common">Springtail</name>
    <dbReference type="NCBI Taxonomy" id="158441"/>
    <lineage>
        <taxon>Eukaryota</taxon>
        <taxon>Metazoa</taxon>
        <taxon>Ecdysozoa</taxon>
        <taxon>Arthropoda</taxon>
        <taxon>Hexapoda</taxon>
        <taxon>Collembola</taxon>
        <taxon>Entomobryomorpha</taxon>
        <taxon>Isotomoidea</taxon>
        <taxon>Isotomidae</taxon>
        <taxon>Proisotominae</taxon>
        <taxon>Folsomia</taxon>
    </lineage>
</organism>
<keyword evidence="2" id="KW-0732">Signal</keyword>
<evidence type="ECO:0000256" key="1">
    <source>
        <dbReference type="SAM" id="Phobius"/>
    </source>
</evidence>
<dbReference type="AlphaFoldDB" id="A0A226EAF0"/>
<keyword evidence="1" id="KW-1133">Transmembrane helix</keyword>
<proteinExistence type="predicted"/>
<sequence length="643" mass="74982">MSLYRFLLLVITMPSVFGIDSLPSGNFGHFGDCVLKFLTLNDTFEYNDLAEYLIHVNNPANLIYTVSGRLNFSNKSIEDEKVERDFRFYEVCTITVFVNFGIQDNQFRNDYLLFTRDVHRSLVHSIMIVIFRPPRQHTMMTVHKYDYLVPYRVFVVDLETRVLDSILLDHLEFKWFFYCIPCKSVFVPVRYTSKIKTLTVRSLNMQEWRNDISIMTGSSDFRPRRICRKGQYNIALSREYCSVPETKYSVMSHLLNITFDQFLPGKRHKWGYFAQHTGHDMHIFYGMNTLFSFRYEGYHVIYYNFDIWSEKSDLAAWVSPFTPRVWLGCLVFIGISGLVIIVIDLSKSEGYTGIFPVLKNVGDVIFTILAIFVRQSTNNRQRSNWIIGFLLLASLALLVQYEVHLMENLVTPPVFEKFCTLNEFFAHGYTIVYKSDEGRGWAPIRSRLQQEFNEQSLGHFPHNKTIAIRYSWNNLTNYVTKRNPKNAILVHNIRKLEYFLILQNLLLKGEFECFVISDIALYRCYFSAAHNIWKYKFAQSLNRLEMVGIINLWERQVNHYTRLKAVTWATMRVASPYISINTLLSFLNIVGVIVGVVVVSFAAEIVVGNSILRQLRGMSLNNSVHVGFTKLGLFLYKSKKGSR</sequence>
<feature type="chain" id="PRO_5012375436" evidence="2">
    <location>
        <begin position="19"/>
        <end position="643"/>
    </location>
</feature>
<reference evidence="3 4" key="1">
    <citation type="submission" date="2015-12" db="EMBL/GenBank/DDBJ databases">
        <title>The genome of Folsomia candida.</title>
        <authorList>
            <person name="Faddeeva A."/>
            <person name="Derks M.F."/>
            <person name="Anvar Y."/>
            <person name="Smit S."/>
            <person name="Van Straalen N."/>
            <person name="Roelofs D."/>
        </authorList>
    </citation>
    <scope>NUCLEOTIDE SEQUENCE [LARGE SCALE GENOMIC DNA]</scope>
    <source>
        <strain evidence="3 4">VU population</strain>
        <tissue evidence="3">Whole body</tissue>
    </source>
</reference>
<dbReference type="Gene3D" id="1.10.287.70">
    <property type="match status" value="1"/>
</dbReference>
<feature type="transmembrane region" description="Helical" evidence="1">
    <location>
        <begin position="325"/>
        <end position="345"/>
    </location>
</feature>